<keyword evidence="2" id="KW-1185">Reference proteome</keyword>
<evidence type="ECO:0000313" key="2">
    <source>
        <dbReference type="Proteomes" id="UP000824633"/>
    </source>
</evidence>
<accession>A0ABM7T8X0</accession>
<protein>
    <submittedName>
        <fullName evidence="1">Uncharacterized protein</fullName>
    </submittedName>
</protein>
<dbReference type="Proteomes" id="UP000824633">
    <property type="component" value="Chromosome"/>
</dbReference>
<dbReference type="RefSeq" id="WP_224034652.1">
    <property type="nucleotide sequence ID" value="NZ_AP024849.1"/>
</dbReference>
<evidence type="ECO:0000313" key="1">
    <source>
        <dbReference type="EMBL" id="BCZ48387.1"/>
    </source>
</evidence>
<dbReference type="EMBL" id="AP024849">
    <property type="protein sequence ID" value="BCZ48387.1"/>
    <property type="molecule type" value="Genomic_DNA"/>
</dbReference>
<organism evidence="1 2">
    <name type="scientific">Clostridium gelidum</name>
    <dbReference type="NCBI Taxonomy" id="704125"/>
    <lineage>
        <taxon>Bacteria</taxon>
        <taxon>Bacillati</taxon>
        <taxon>Bacillota</taxon>
        <taxon>Clostridia</taxon>
        <taxon>Eubacteriales</taxon>
        <taxon>Clostridiaceae</taxon>
        <taxon>Clostridium</taxon>
    </lineage>
</organism>
<reference evidence="2" key="1">
    <citation type="submission" date="2021-07" db="EMBL/GenBank/DDBJ databases">
        <title>Complete genome sequencing of a Clostridium isolate.</title>
        <authorList>
            <person name="Ueki A."/>
            <person name="Tonouchi A."/>
        </authorList>
    </citation>
    <scope>NUCLEOTIDE SEQUENCE [LARGE SCALE GENOMIC DNA]</scope>
    <source>
        <strain evidence="2">C5S11</strain>
    </source>
</reference>
<gene>
    <name evidence="1" type="ORF">psyc5s11_44540</name>
</gene>
<name>A0ABM7T8X0_9CLOT</name>
<proteinExistence type="predicted"/>
<sequence length="88" mass="10239">MSKELNIQEKEIKTRDLFLKIFQEEGVSTEELKEAICQSYIDSGFNCKTFDEIPMTEMEIAILDCYETGGLSFENIDEVIEHYNSEED</sequence>